<evidence type="ECO:0000259" key="2">
    <source>
        <dbReference type="Pfam" id="PF13638"/>
    </source>
</evidence>
<dbReference type="Gene3D" id="1.25.40.10">
    <property type="entry name" value="Tetratricopeptide repeat domain"/>
    <property type="match status" value="1"/>
</dbReference>
<evidence type="ECO:0000313" key="4">
    <source>
        <dbReference type="Proteomes" id="UP000031668"/>
    </source>
</evidence>
<dbReference type="InterPro" id="IPR011990">
    <property type="entry name" value="TPR-like_helical_dom_sf"/>
</dbReference>
<feature type="domain" description="PIN" evidence="2">
    <location>
        <begin position="654"/>
        <end position="803"/>
    </location>
</feature>
<sequence>MNFFDVYKIKGGKIRLMDVINDHMTPTSQMPGPPIDLKSVVSTVKRLDLNSLDLENIQLICMSLYNCENLKFDDICKLFSETLSTLKMKLIIKDELCLSLLLTLTGISISVHFPRFSIQQGISDVIWRRNSHELCQKTSNLILSASDLNFKSDGKLERYFVGFLNAINVIYFSAVIFIVSIIRNKSVKVEDTRFYLYFTSYYLCAIGDVCRYINELPDPEIFVDFYILSTHIWSRYSRPYQCLALHYLKKEMLYEATYYYSRSFLSMTGQERFTVAKQDLPEIYGSISNKAKLWDEKFKLFKFKKFTRFSDLRHQDLYIFVIGGSTYMISVDKEKTPTLIKDFDRSSISLTPVCLSSFRKDFYKIVFNNFVFSFLLMNFKLIYRTDLDEFPILHEKWEAQFRCLQKFDEFYIAQTFESFPTFAIIMIYTLECIFYGTEAPYGSMDNSCASYIFKLFMSFSRFVVELIQAKNSEGLRIPLLKYLSLFMRSLHHYSKNDRLASCVNNEVRCGNVLFLIYLYNYLVKLGYKSIEVELSYFKILGSCALKISDDSLCWNNLDLHDNRCQFQDYAGYILWVSEYLTGSSFFPFKVEEEICTFDYSSFSSRNVEVFPNFEDFIKPLTCIHDDRIKIFLYDYALHFTREELCVNVIKYICPDTNTFLTNKSCILKNELYHRFDVLLPTVVIKELVGLSSNKTNKNSETLAQCATDAYNQLKPSITGPSNVKILTTQGKVANFNETFVIVHDVGTKYDDVILDSLIGFESAINEPLSNKKRKISFPSVLFISNDHLFRLKVLNAGIPTVDTKTFREISVLISAER</sequence>
<feature type="transmembrane region" description="Helical" evidence="1">
    <location>
        <begin position="194"/>
        <end position="214"/>
    </location>
</feature>
<keyword evidence="1" id="KW-0472">Membrane</keyword>
<proteinExistence type="predicted"/>
<feature type="transmembrane region" description="Helical" evidence="1">
    <location>
        <begin position="159"/>
        <end position="182"/>
    </location>
</feature>
<keyword evidence="4" id="KW-1185">Reference proteome</keyword>
<dbReference type="OrthoDB" id="6021903at2759"/>
<evidence type="ECO:0000256" key="1">
    <source>
        <dbReference type="SAM" id="Phobius"/>
    </source>
</evidence>
<dbReference type="EMBL" id="JWZT01003320">
    <property type="protein sequence ID" value="KII67062.1"/>
    <property type="molecule type" value="Genomic_DNA"/>
</dbReference>
<gene>
    <name evidence="3" type="ORF">RF11_03194</name>
</gene>
<protein>
    <recommendedName>
        <fullName evidence="2">PIN domain-containing protein</fullName>
    </recommendedName>
</protein>
<dbReference type="InterPro" id="IPR002716">
    <property type="entry name" value="PIN_dom"/>
</dbReference>
<organism evidence="3 4">
    <name type="scientific">Thelohanellus kitauei</name>
    <name type="common">Myxosporean</name>
    <dbReference type="NCBI Taxonomy" id="669202"/>
    <lineage>
        <taxon>Eukaryota</taxon>
        <taxon>Metazoa</taxon>
        <taxon>Cnidaria</taxon>
        <taxon>Myxozoa</taxon>
        <taxon>Myxosporea</taxon>
        <taxon>Bivalvulida</taxon>
        <taxon>Platysporina</taxon>
        <taxon>Myxobolidae</taxon>
        <taxon>Thelohanellus</taxon>
    </lineage>
</organism>
<keyword evidence="1" id="KW-0812">Transmembrane</keyword>
<dbReference type="Pfam" id="PF13638">
    <property type="entry name" value="PIN_4"/>
    <property type="match status" value="1"/>
</dbReference>
<accession>A0A0C2MZK8</accession>
<keyword evidence="1" id="KW-1133">Transmembrane helix</keyword>
<reference evidence="3 4" key="1">
    <citation type="journal article" date="2014" name="Genome Biol. Evol.">
        <title>The genome of the myxosporean Thelohanellus kitauei shows adaptations to nutrient acquisition within its fish host.</title>
        <authorList>
            <person name="Yang Y."/>
            <person name="Xiong J."/>
            <person name="Zhou Z."/>
            <person name="Huo F."/>
            <person name="Miao W."/>
            <person name="Ran C."/>
            <person name="Liu Y."/>
            <person name="Zhang J."/>
            <person name="Feng J."/>
            <person name="Wang M."/>
            <person name="Wang M."/>
            <person name="Wang L."/>
            <person name="Yao B."/>
        </authorList>
    </citation>
    <scope>NUCLEOTIDE SEQUENCE [LARGE SCALE GENOMIC DNA]</scope>
    <source>
        <strain evidence="3">Wuqing</strain>
    </source>
</reference>
<name>A0A0C2MZK8_THEKT</name>
<dbReference type="Gene3D" id="3.40.50.1010">
    <property type="entry name" value="5'-nuclease"/>
    <property type="match status" value="1"/>
</dbReference>
<dbReference type="AlphaFoldDB" id="A0A0C2MZK8"/>
<comment type="caution">
    <text evidence="3">The sequence shown here is derived from an EMBL/GenBank/DDBJ whole genome shotgun (WGS) entry which is preliminary data.</text>
</comment>
<dbReference type="SUPFAM" id="SSF48452">
    <property type="entry name" value="TPR-like"/>
    <property type="match status" value="1"/>
</dbReference>
<feature type="transmembrane region" description="Helical" evidence="1">
    <location>
        <begin position="96"/>
        <end position="113"/>
    </location>
</feature>
<evidence type="ECO:0000313" key="3">
    <source>
        <dbReference type="EMBL" id="KII67062.1"/>
    </source>
</evidence>
<dbReference type="Proteomes" id="UP000031668">
    <property type="component" value="Unassembled WGS sequence"/>
</dbReference>